<dbReference type="RefSeq" id="WP_203910082.1">
    <property type="nucleotide sequence ID" value="NZ_BONY01000025.1"/>
</dbReference>
<gene>
    <name evidence="7" type="ORF">Rhe02_43320</name>
</gene>
<comment type="subcellular location">
    <subcellularLocation>
        <location evidence="1">Cell membrane</location>
        <topology evidence="1">Lipid-anchor</topology>
    </subcellularLocation>
</comment>
<keyword evidence="3 5" id="KW-0732">Signal</keyword>
<sequence length="572" mass="63473">MRSRLAQFAAVLLAVSMTASACPGDSKTPDNPAGAGGYPRNETLYTSGTQWGPPNSWNPVVPSHAMGTVGLAYETLFLFDAEKLVLTPWLAEKGEWTDSKTYTLTIREGIKWGDGKPFVADDVAYTAELGKIKAVPYSNLWNWLGSVQVVDPRTVKFTFTDTRYQEWDNWLYENAIVPKHIWSTRSEKDITTSANEKPIGTGPYEYLTHDQDRMVWQKKSEWWATKALKLEVKPKYIVDIVNSSNEVALGLLLQGKMDLSNNFLPGVANLASGKFNIKTYYPEAPYMLSANTAVLIPNTTKAPLNDAAFRKALASSVDTKKIVEGVYGKIVKQSNATGLLPTWDSYVDQAAVSELGFKFDTAGAKSILAQAGYTDRNGDGFVETPSGAPIKLSLIVPAGWTDWMESIRVISAGAQAAGINVVPEFPDSGALDDARTAGNFDLVINNWTEVSNTPWTWYNYIFQMPVQAQQFNANFERYSNQQAWDLVQKLSRTASNDPAFKTTLSELQKISLRELPVIPLWYNGLWAQANDTVWTNWPSSASGAPKHFPTTWNNFWEKGSIYMLCDLKPVGK</sequence>
<feature type="domain" description="Solute-binding protein family 5" evidence="6">
    <location>
        <begin position="86"/>
        <end position="462"/>
    </location>
</feature>
<dbReference type="InterPro" id="IPR039424">
    <property type="entry name" value="SBP_5"/>
</dbReference>
<feature type="region of interest" description="Disordered" evidence="4">
    <location>
        <begin position="20"/>
        <end position="39"/>
    </location>
</feature>
<comment type="caution">
    <text evidence="7">The sequence shown here is derived from an EMBL/GenBank/DDBJ whole genome shotgun (WGS) entry which is preliminary data.</text>
</comment>
<evidence type="ECO:0000313" key="8">
    <source>
        <dbReference type="Proteomes" id="UP000612899"/>
    </source>
</evidence>
<feature type="signal peptide" evidence="5">
    <location>
        <begin position="1"/>
        <end position="21"/>
    </location>
</feature>
<dbReference type="InterPro" id="IPR023765">
    <property type="entry name" value="SBP_5_CS"/>
</dbReference>
<evidence type="ECO:0000256" key="3">
    <source>
        <dbReference type="ARBA" id="ARBA00022729"/>
    </source>
</evidence>
<dbReference type="PIRSF" id="PIRSF002741">
    <property type="entry name" value="MppA"/>
    <property type="match status" value="1"/>
</dbReference>
<dbReference type="PROSITE" id="PS51257">
    <property type="entry name" value="PROKAR_LIPOPROTEIN"/>
    <property type="match status" value="1"/>
</dbReference>
<evidence type="ECO:0000259" key="6">
    <source>
        <dbReference type="Pfam" id="PF00496"/>
    </source>
</evidence>
<dbReference type="PANTHER" id="PTHR30290">
    <property type="entry name" value="PERIPLASMIC BINDING COMPONENT OF ABC TRANSPORTER"/>
    <property type="match status" value="1"/>
</dbReference>
<dbReference type="InterPro" id="IPR030678">
    <property type="entry name" value="Peptide/Ni-bd"/>
</dbReference>
<evidence type="ECO:0000256" key="2">
    <source>
        <dbReference type="ARBA" id="ARBA00005695"/>
    </source>
</evidence>
<dbReference type="Proteomes" id="UP000612899">
    <property type="component" value="Unassembled WGS sequence"/>
</dbReference>
<dbReference type="CDD" id="cd08509">
    <property type="entry name" value="PBP2_TmCBP_oligosaccharides_like"/>
    <property type="match status" value="1"/>
</dbReference>
<protein>
    <submittedName>
        <fullName evidence="7">ABC transporter substrate-binding protein</fullName>
    </submittedName>
</protein>
<dbReference type="EMBL" id="BONY01000025">
    <property type="protein sequence ID" value="GIH06265.1"/>
    <property type="molecule type" value="Genomic_DNA"/>
</dbReference>
<dbReference type="PANTHER" id="PTHR30290:SF82">
    <property type="entry name" value="ABC-TYPE DIPEPTIDE_OLIGOPEPTIDE TRANSPORT SYSTEM, PERIPLASMIC COMPONENT"/>
    <property type="match status" value="1"/>
</dbReference>
<dbReference type="GO" id="GO:0043190">
    <property type="term" value="C:ATP-binding cassette (ABC) transporter complex"/>
    <property type="evidence" value="ECO:0007669"/>
    <property type="project" value="InterPro"/>
</dbReference>
<dbReference type="AlphaFoldDB" id="A0A8J3VH92"/>
<dbReference type="InterPro" id="IPR000914">
    <property type="entry name" value="SBP_5_dom"/>
</dbReference>
<evidence type="ECO:0000256" key="1">
    <source>
        <dbReference type="ARBA" id="ARBA00004193"/>
    </source>
</evidence>
<dbReference type="Gene3D" id="3.10.105.10">
    <property type="entry name" value="Dipeptide-binding Protein, Domain 3"/>
    <property type="match status" value="1"/>
</dbReference>
<evidence type="ECO:0000256" key="5">
    <source>
        <dbReference type="SAM" id="SignalP"/>
    </source>
</evidence>
<feature type="chain" id="PRO_5035204625" evidence="5">
    <location>
        <begin position="22"/>
        <end position="572"/>
    </location>
</feature>
<evidence type="ECO:0000313" key="7">
    <source>
        <dbReference type="EMBL" id="GIH06265.1"/>
    </source>
</evidence>
<comment type="similarity">
    <text evidence="2">Belongs to the bacterial solute-binding protein 5 family.</text>
</comment>
<dbReference type="Pfam" id="PF00496">
    <property type="entry name" value="SBP_bac_5"/>
    <property type="match status" value="1"/>
</dbReference>
<name>A0A8J3VH92_9ACTN</name>
<dbReference type="PROSITE" id="PS01040">
    <property type="entry name" value="SBP_BACTERIAL_5"/>
    <property type="match status" value="1"/>
</dbReference>
<dbReference type="GO" id="GO:0042597">
    <property type="term" value="C:periplasmic space"/>
    <property type="evidence" value="ECO:0007669"/>
    <property type="project" value="UniProtKB-ARBA"/>
</dbReference>
<dbReference type="GO" id="GO:1904680">
    <property type="term" value="F:peptide transmembrane transporter activity"/>
    <property type="evidence" value="ECO:0007669"/>
    <property type="project" value="TreeGrafter"/>
</dbReference>
<evidence type="ECO:0000256" key="4">
    <source>
        <dbReference type="SAM" id="MobiDB-lite"/>
    </source>
</evidence>
<keyword evidence="8" id="KW-1185">Reference proteome</keyword>
<organism evidence="7 8">
    <name type="scientific">Rhizocola hellebori</name>
    <dbReference type="NCBI Taxonomy" id="1392758"/>
    <lineage>
        <taxon>Bacteria</taxon>
        <taxon>Bacillati</taxon>
        <taxon>Actinomycetota</taxon>
        <taxon>Actinomycetes</taxon>
        <taxon>Micromonosporales</taxon>
        <taxon>Micromonosporaceae</taxon>
        <taxon>Rhizocola</taxon>
    </lineage>
</organism>
<dbReference type="SUPFAM" id="SSF53850">
    <property type="entry name" value="Periplasmic binding protein-like II"/>
    <property type="match status" value="1"/>
</dbReference>
<accession>A0A8J3VH92</accession>
<dbReference type="Gene3D" id="3.90.76.10">
    <property type="entry name" value="Dipeptide-binding Protein, Domain 1"/>
    <property type="match status" value="1"/>
</dbReference>
<dbReference type="Gene3D" id="3.40.190.10">
    <property type="entry name" value="Periplasmic binding protein-like II"/>
    <property type="match status" value="1"/>
</dbReference>
<dbReference type="GO" id="GO:0015833">
    <property type="term" value="P:peptide transport"/>
    <property type="evidence" value="ECO:0007669"/>
    <property type="project" value="TreeGrafter"/>
</dbReference>
<proteinExistence type="inferred from homology"/>
<reference evidence="7" key="1">
    <citation type="submission" date="2021-01" db="EMBL/GenBank/DDBJ databases">
        <title>Whole genome shotgun sequence of Rhizocola hellebori NBRC 109834.</title>
        <authorList>
            <person name="Komaki H."/>
            <person name="Tamura T."/>
        </authorList>
    </citation>
    <scope>NUCLEOTIDE SEQUENCE</scope>
    <source>
        <strain evidence="7">NBRC 109834</strain>
    </source>
</reference>